<gene>
    <name evidence="2" type="ORF">Gilli_1404</name>
</gene>
<dbReference type="InterPro" id="IPR041304">
    <property type="entry name" value="AbiTii"/>
</dbReference>
<dbReference type="Proteomes" id="UP000003844">
    <property type="component" value="Unassembled WGS sequence"/>
</dbReference>
<evidence type="ECO:0000313" key="2">
    <source>
        <dbReference type="EMBL" id="EHQ02062.1"/>
    </source>
</evidence>
<dbReference type="RefSeq" id="WP_006988378.1">
    <property type="nucleotide sequence ID" value="NZ_JH594606.1"/>
</dbReference>
<reference evidence="3" key="1">
    <citation type="journal article" date="2012" name="Stand. Genomic Sci.">
        <title>Genome sequence of the Antarctic rhodopsins-containing flavobacterium Gillisia limnaea type strain (R-8282(T)).</title>
        <authorList>
            <person name="Riedel T."/>
            <person name="Held B."/>
            <person name="Nolan M."/>
            <person name="Lucas S."/>
            <person name="Lapidus A."/>
            <person name="Tice H."/>
            <person name="Del Rio T.G."/>
            <person name="Cheng J.F."/>
            <person name="Han C."/>
            <person name="Tapia R."/>
            <person name="Goodwin L.A."/>
            <person name="Pitluck S."/>
            <person name="Liolios K."/>
            <person name="Mavromatis K."/>
            <person name="Pagani I."/>
            <person name="Ivanova N."/>
            <person name="Mikhailova N."/>
            <person name="Pati A."/>
            <person name="Chen A."/>
            <person name="Palaniappan K."/>
            <person name="Land M."/>
            <person name="Rohde M."/>
            <person name="Tindall B.J."/>
            <person name="Detter J.C."/>
            <person name="Goker M."/>
            <person name="Bristow J."/>
            <person name="Eisen J.A."/>
            <person name="Markowitz V."/>
            <person name="Hugenholtz P."/>
            <person name="Kyrpides N.C."/>
            <person name="Klenk H.P."/>
            <person name="Woyke T."/>
        </authorList>
    </citation>
    <scope>NUCLEOTIDE SEQUENCE [LARGE SCALE GENOMIC DNA]</scope>
    <source>
        <strain evidence="3">DSM 15749 / LMG 21470 / R-8282</strain>
    </source>
</reference>
<name>H2BXI0_GILLR</name>
<evidence type="ECO:0000313" key="3">
    <source>
        <dbReference type="Proteomes" id="UP000003844"/>
    </source>
</evidence>
<dbReference type="HOGENOM" id="CLU_070824_0_0_10"/>
<proteinExistence type="predicted"/>
<keyword evidence="3" id="KW-1185">Reference proteome</keyword>
<sequence length="329" mass="37511">MKNTSKWIDGIVQDLVDSEKKLKDTLLKVQVLAFKIKNEKLKNWVDSELNGYKDNNIPEYRIIPTPVSGNLVQNRGFGGFLTRNNTTLPIEYLKKETYKRVTRLEFSSKVSEIERMLAQDKSYHIDIPHYIYIEFNESLANGWEVDAAWQKISLNSLEGILSSIKSNLLTFLLELNQEIGDNEDYSIMVKEKNVDKLFEKTIGSISGKTVNVQIGDRSMKTVSKGEKSNLNISQGQDVNQEINIDIKNDVQELIQILNENLENFGLNNEDKEDVCNEINRLETQLDRSNPKFNIINTAIHTINGILTGITANAYTPLVLDKLQDILSKI</sequence>
<protein>
    <recommendedName>
        <fullName evidence="1">AbiTii domain-containing protein</fullName>
    </recommendedName>
</protein>
<dbReference type="EMBL" id="JH594606">
    <property type="protein sequence ID" value="EHQ02062.1"/>
    <property type="molecule type" value="Genomic_DNA"/>
</dbReference>
<accession>H2BXI0</accession>
<feature type="domain" description="AbiTii" evidence="1">
    <location>
        <begin position="7"/>
        <end position="194"/>
    </location>
</feature>
<dbReference type="AlphaFoldDB" id="H2BXI0"/>
<dbReference type="Pfam" id="PF18864">
    <property type="entry name" value="AbiTii"/>
    <property type="match status" value="1"/>
</dbReference>
<dbReference type="OrthoDB" id="766804at2"/>
<dbReference type="eggNOG" id="ENOG502ZCM4">
    <property type="taxonomic scope" value="Bacteria"/>
</dbReference>
<organism evidence="2 3">
    <name type="scientific">Gillisia limnaea (strain DSM 15749 / LMG 21470 / R-8282)</name>
    <dbReference type="NCBI Taxonomy" id="865937"/>
    <lineage>
        <taxon>Bacteria</taxon>
        <taxon>Pseudomonadati</taxon>
        <taxon>Bacteroidota</taxon>
        <taxon>Flavobacteriia</taxon>
        <taxon>Flavobacteriales</taxon>
        <taxon>Flavobacteriaceae</taxon>
        <taxon>Gillisia</taxon>
    </lineage>
</organism>
<dbReference type="STRING" id="865937.Gilli_1404"/>
<evidence type="ECO:0000259" key="1">
    <source>
        <dbReference type="Pfam" id="PF18864"/>
    </source>
</evidence>